<evidence type="ECO:0000256" key="1">
    <source>
        <dbReference type="SAM" id="MobiDB-lite"/>
    </source>
</evidence>
<evidence type="ECO:0000313" key="3">
    <source>
        <dbReference type="Proteomes" id="UP000095149"/>
    </source>
</evidence>
<proteinExistence type="predicted"/>
<reference evidence="2 3" key="1">
    <citation type="submission" date="2016-06" db="EMBL/GenBank/DDBJ databases">
        <title>Evolution of pathogenesis and genome organization in the Tremellales.</title>
        <authorList>
            <person name="Cuomo C."/>
            <person name="Litvintseva A."/>
            <person name="Heitman J."/>
            <person name="Chen Y."/>
            <person name="Sun S."/>
            <person name="Springer D."/>
            <person name="Dromer F."/>
            <person name="Young S."/>
            <person name="Zeng Q."/>
            <person name="Chapman S."/>
            <person name="Gujja S."/>
            <person name="Saif S."/>
            <person name="Birren B."/>
        </authorList>
    </citation>
    <scope>NUCLEOTIDE SEQUENCE [LARGE SCALE GENOMIC DNA]</scope>
    <source>
        <strain evidence="2 3">CBS 6273</strain>
    </source>
</reference>
<dbReference type="EMBL" id="MEKH01000007">
    <property type="protein sequence ID" value="ODO05527.1"/>
    <property type="molecule type" value="Genomic_DNA"/>
</dbReference>
<dbReference type="Proteomes" id="UP000095149">
    <property type="component" value="Unassembled WGS sequence"/>
</dbReference>
<accession>A0A1E3JZ83</accession>
<gene>
    <name evidence="2" type="ORF">I350_04578</name>
</gene>
<organism evidence="2 3">
    <name type="scientific">Cryptococcus amylolentus CBS 6273</name>
    <dbReference type="NCBI Taxonomy" id="1296118"/>
    <lineage>
        <taxon>Eukaryota</taxon>
        <taxon>Fungi</taxon>
        <taxon>Dikarya</taxon>
        <taxon>Basidiomycota</taxon>
        <taxon>Agaricomycotina</taxon>
        <taxon>Tremellomycetes</taxon>
        <taxon>Tremellales</taxon>
        <taxon>Cryptococcaceae</taxon>
        <taxon>Cryptococcus</taxon>
    </lineage>
</organism>
<sequence>SDDSALGPSCDAGVRDPDAIMEADDGDSASGDEQVSCPTQPTSSTVNNDDLPDALPYLVQIQSLVGKVLDFERRRDDRDRLARTQVKERSDGSTWKSDKVFANGVEVAQADSAAQITWILASPCINELARRLGLPEPGNLTQIEVMLVAKVHIQLQAWKVSSQHTK</sequence>
<feature type="non-terminal residue" evidence="2">
    <location>
        <position position="1"/>
    </location>
</feature>
<dbReference type="AlphaFoldDB" id="A0A1E3JZ83"/>
<comment type="caution">
    <text evidence="2">The sequence shown here is derived from an EMBL/GenBank/DDBJ whole genome shotgun (WGS) entry which is preliminary data.</text>
</comment>
<feature type="region of interest" description="Disordered" evidence="1">
    <location>
        <begin position="1"/>
        <end position="48"/>
    </location>
</feature>
<evidence type="ECO:0000313" key="2">
    <source>
        <dbReference type="EMBL" id="ODO05527.1"/>
    </source>
</evidence>
<feature type="compositionally biased region" description="Polar residues" evidence="1">
    <location>
        <begin position="31"/>
        <end position="48"/>
    </location>
</feature>
<protein>
    <submittedName>
        <fullName evidence="2">Uncharacterized protein</fullName>
    </submittedName>
</protein>
<name>A0A1E3JZ83_9TREE</name>